<evidence type="ECO:0000259" key="6">
    <source>
        <dbReference type="SMART" id="SM00082"/>
    </source>
</evidence>
<proteinExistence type="predicted"/>
<evidence type="ECO:0000256" key="2">
    <source>
        <dbReference type="ARBA" id="ARBA00022729"/>
    </source>
</evidence>
<feature type="compositionally biased region" description="Acidic residues" evidence="4">
    <location>
        <begin position="332"/>
        <end position="342"/>
    </location>
</feature>
<organism evidence="7 8">
    <name type="scientific">Anopheles farauti</name>
    <dbReference type="NCBI Taxonomy" id="69004"/>
    <lineage>
        <taxon>Eukaryota</taxon>
        <taxon>Metazoa</taxon>
        <taxon>Ecdysozoa</taxon>
        <taxon>Arthropoda</taxon>
        <taxon>Hexapoda</taxon>
        <taxon>Insecta</taxon>
        <taxon>Pterygota</taxon>
        <taxon>Neoptera</taxon>
        <taxon>Endopterygota</taxon>
        <taxon>Diptera</taxon>
        <taxon>Nematocera</taxon>
        <taxon>Culicoidea</taxon>
        <taxon>Culicidae</taxon>
        <taxon>Anophelinae</taxon>
        <taxon>Anopheles</taxon>
    </lineage>
</organism>
<evidence type="ECO:0000313" key="8">
    <source>
        <dbReference type="Proteomes" id="UP000075886"/>
    </source>
</evidence>
<reference evidence="8" key="1">
    <citation type="submission" date="2014-01" db="EMBL/GenBank/DDBJ databases">
        <title>The Genome Sequence of Anopheles farauti FAR1 (V2).</title>
        <authorList>
            <consortium name="The Broad Institute Genomics Platform"/>
            <person name="Neafsey D.E."/>
            <person name="Besansky N."/>
            <person name="Howell P."/>
            <person name="Walton C."/>
            <person name="Young S.K."/>
            <person name="Zeng Q."/>
            <person name="Gargeya S."/>
            <person name="Fitzgerald M."/>
            <person name="Haas B."/>
            <person name="Abouelleil A."/>
            <person name="Allen A.W."/>
            <person name="Alvarado L."/>
            <person name="Arachchi H.M."/>
            <person name="Berlin A.M."/>
            <person name="Chapman S.B."/>
            <person name="Gainer-Dewar J."/>
            <person name="Goldberg J."/>
            <person name="Griggs A."/>
            <person name="Gujja S."/>
            <person name="Hansen M."/>
            <person name="Howarth C."/>
            <person name="Imamovic A."/>
            <person name="Ireland A."/>
            <person name="Larimer J."/>
            <person name="McCowan C."/>
            <person name="Murphy C."/>
            <person name="Pearson M."/>
            <person name="Poon T.W."/>
            <person name="Priest M."/>
            <person name="Roberts A."/>
            <person name="Saif S."/>
            <person name="Shea T."/>
            <person name="Sisk P."/>
            <person name="Sykes S."/>
            <person name="Wortman J."/>
            <person name="Nusbaum C."/>
            <person name="Birren B."/>
        </authorList>
    </citation>
    <scope>NUCLEOTIDE SEQUENCE [LARGE SCALE GENOMIC DNA]</scope>
    <source>
        <strain evidence="8">FAR1</strain>
    </source>
</reference>
<evidence type="ECO:0000256" key="3">
    <source>
        <dbReference type="ARBA" id="ARBA00022737"/>
    </source>
</evidence>
<evidence type="ECO:0000256" key="1">
    <source>
        <dbReference type="ARBA" id="ARBA00022614"/>
    </source>
</evidence>
<feature type="region of interest" description="Disordered" evidence="4">
    <location>
        <begin position="611"/>
        <end position="715"/>
    </location>
</feature>
<dbReference type="VEuPathDB" id="VectorBase:AFAF013644"/>
<dbReference type="SUPFAM" id="SSF52058">
    <property type="entry name" value="L domain-like"/>
    <property type="match status" value="1"/>
</dbReference>
<feature type="compositionally biased region" description="Basic and acidic residues" evidence="4">
    <location>
        <begin position="309"/>
        <end position="325"/>
    </location>
</feature>
<keyword evidence="1" id="KW-0433">Leucine-rich repeat</keyword>
<keyword evidence="2" id="KW-0732">Signal</keyword>
<feature type="domain" description="LRRCT" evidence="6">
    <location>
        <begin position="217"/>
        <end position="266"/>
    </location>
</feature>
<evidence type="ECO:0000313" key="7">
    <source>
        <dbReference type="EnsemblMetazoa" id="AFAF013644-PA"/>
    </source>
</evidence>
<reference evidence="7" key="2">
    <citation type="submission" date="2020-05" db="UniProtKB">
        <authorList>
            <consortium name="EnsemblMetazoa"/>
        </authorList>
    </citation>
    <scope>IDENTIFICATION</scope>
    <source>
        <strain evidence="7">FAR1</strain>
    </source>
</reference>
<dbReference type="AlphaFoldDB" id="A0A182QNB9"/>
<dbReference type="InterPro" id="IPR032675">
    <property type="entry name" value="LRR_dom_sf"/>
</dbReference>
<dbReference type="PANTHER" id="PTHR24369:SF215">
    <property type="entry name" value="PROTEIN WINDPIPE"/>
    <property type="match status" value="1"/>
</dbReference>
<feature type="region of interest" description="Disordered" evidence="4">
    <location>
        <begin position="545"/>
        <end position="565"/>
    </location>
</feature>
<feature type="transmembrane region" description="Helical" evidence="5">
    <location>
        <begin position="67"/>
        <end position="86"/>
    </location>
</feature>
<dbReference type="EMBL" id="AXCN02000396">
    <property type="status" value="NOT_ANNOTATED_CDS"/>
    <property type="molecule type" value="Genomic_DNA"/>
</dbReference>
<keyword evidence="8" id="KW-1185">Reference proteome</keyword>
<dbReference type="Proteomes" id="UP000075886">
    <property type="component" value="Unassembled WGS sequence"/>
</dbReference>
<feature type="region of interest" description="Disordered" evidence="4">
    <location>
        <begin position="299"/>
        <end position="354"/>
    </location>
</feature>
<keyword evidence="5" id="KW-0812">Transmembrane</keyword>
<keyword evidence="5" id="KW-1133">Transmembrane helix</keyword>
<feature type="compositionally biased region" description="Low complexity" evidence="4">
    <location>
        <begin position="641"/>
        <end position="662"/>
    </location>
</feature>
<dbReference type="InterPro" id="IPR000483">
    <property type="entry name" value="Cys-rich_flank_reg_C"/>
</dbReference>
<dbReference type="Gene3D" id="3.80.10.10">
    <property type="entry name" value="Ribonuclease Inhibitor"/>
    <property type="match status" value="2"/>
</dbReference>
<accession>A0A182QNB9</accession>
<evidence type="ECO:0000256" key="4">
    <source>
        <dbReference type="SAM" id="MobiDB-lite"/>
    </source>
</evidence>
<dbReference type="STRING" id="69004.A0A182QNB9"/>
<evidence type="ECO:0000256" key="5">
    <source>
        <dbReference type="SAM" id="Phobius"/>
    </source>
</evidence>
<dbReference type="InterPro" id="IPR050541">
    <property type="entry name" value="LRR_TM_domain-containing"/>
</dbReference>
<dbReference type="PANTHER" id="PTHR24369">
    <property type="entry name" value="ANTIGEN BSP, PUTATIVE-RELATED"/>
    <property type="match status" value="1"/>
</dbReference>
<sequence length="756" mass="81848">MCYGHGCAETRIAKRDHAIGLEIGDLIRLLIGVDQRLGGVRFHHGDDCKPFLWRTVTSAKTMANGGAGWLVLLALLVTLVWSPAGADSTSKCPLECQCETNGTIRCTSVAGVRSLEKSLPIARLDLSGLELTKIPPALENMRNITELDLSGNRLAEVSHLGRRIRKLNLSHNRITSAKLARIPLNVESLNLTHNDITYLPLHLMKLGKLRYIELAHNPINCTCETLHIRNWLTSRHVWSDQHIKCMAPADFKGQPWLQVRQQDVCNPSVVEERKGGYRWEDYEDENDLMLGDGAHLDEAQEKEDEDEDDFKREYFPVGEKVKRNEPPIVVDTNEETDGEDDASGGGPAIGESSIGVEERRQALEAGAIGDEGSGETDTARVIPAVDVVDDGEEEDGDGSGSGGGLLLGFGHISAFDGDSSSPAPIDEVGEESEEAPLEIPSISDGLGIFRDEKDEEVAEVGTTAEETTSEGAVMMAAAGVGAGAGGLQKTAILVKPEDSGAGASGTSAVEDESQDNQNTYILLAILGIIVVALIVTVVCKRKPDSRNRRSKYDVETANGQGREMKEMNKNLLEKVPAERNGHGGAPPEQTPLMAPTSDYDKVFADPRKTAFSPVKPQRASLEKPPMESFKPIAAERRTPTDPETATPTPDNNNTLPNGNGHPAGVHKPLVPSPNGDVTDADGQLAVPLESPRSKRYSPIYVPTSPKSDRYSPVYSPETGRVKIKLTETPKPKTPILVTRSRSRAGDIITTMDDQKF</sequence>
<protein>
    <recommendedName>
        <fullName evidence="6">LRRCT domain-containing protein</fullName>
    </recommendedName>
</protein>
<dbReference type="SMART" id="SM00082">
    <property type="entry name" value="LRRCT"/>
    <property type="match status" value="1"/>
</dbReference>
<name>A0A182QNB9_9DIPT</name>
<feature type="compositionally biased region" description="Basic and acidic residues" evidence="4">
    <location>
        <begin position="545"/>
        <end position="554"/>
    </location>
</feature>
<feature type="region of interest" description="Disordered" evidence="4">
    <location>
        <begin position="413"/>
        <end position="435"/>
    </location>
</feature>
<dbReference type="GO" id="GO:0005886">
    <property type="term" value="C:plasma membrane"/>
    <property type="evidence" value="ECO:0007669"/>
    <property type="project" value="TreeGrafter"/>
</dbReference>
<dbReference type="EnsemblMetazoa" id="AFAF013644-RA">
    <property type="protein sequence ID" value="AFAF013644-PA"/>
    <property type="gene ID" value="AFAF013644"/>
</dbReference>
<keyword evidence="5" id="KW-0472">Membrane</keyword>
<keyword evidence="3" id="KW-0677">Repeat</keyword>
<feature type="transmembrane region" description="Helical" evidence="5">
    <location>
        <begin position="520"/>
        <end position="539"/>
    </location>
</feature>